<dbReference type="InterPro" id="IPR013968">
    <property type="entry name" value="PKS_KR"/>
</dbReference>
<dbReference type="InterPro" id="IPR020806">
    <property type="entry name" value="PKS_PP-bd"/>
</dbReference>
<evidence type="ECO:0000256" key="1">
    <source>
        <dbReference type="ARBA" id="ARBA00022450"/>
    </source>
</evidence>
<gene>
    <name evidence="4" type="ORF">SLS56_007228</name>
</gene>
<evidence type="ECO:0000313" key="4">
    <source>
        <dbReference type="EMBL" id="KAL1625569.1"/>
    </source>
</evidence>
<comment type="caution">
    <text evidence="4">The sequence shown here is derived from an EMBL/GenBank/DDBJ whole genome shotgun (WGS) entry which is preliminary data.</text>
</comment>
<dbReference type="InterPro" id="IPR036291">
    <property type="entry name" value="NAD(P)-bd_dom_sf"/>
</dbReference>
<protein>
    <recommendedName>
        <fullName evidence="3">Carrier domain-containing protein</fullName>
    </recommendedName>
</protein>
<dbReference type="SUPFAM" id="SSF51735">
    <property type="entry name" value="NAD(P)-binding Rossmann-fold domains"/>
    <property type="match status" value="1"/>
</dbReference>
<dbReference type="PANTHER" id="PTHR43775">
    <property type="entry name" value="FATTY ACID SYNTHASE"/>
    <property type="match status" value="1"/>
</dbReference>
<organism evidence="4 5">
    <name type="scientific">Neofusicoccum ribis</name>
    <dbReference type="NCBI Taxonomy" id="45134"/>
    <lineage>
        <taxon>Eukaryota</taxon>
        <taxon>Fungi</taxon>
        <taxon>Dikarya</taxon>
        <taxon>Ascomycota</taxon>
        <taxon>Pezizomycotina</taxon>
        <taxon>Dothideomycetes</taxon>
        <taxon>Dothideomycetes incertae sedis</taxon>
        <taxon>Botryosphaeriales</taxon>
        <taxon>Botryosphaeriaceae</taxon>
        <taxon>Neofusicoccum</taxon>
    </lineage>
</organism>
<keyword evidence="2" id="KW-0597">Phosphoprotein</keyword>
<dbReference type="Gene3D" id="1.10.1200.10">
    <property type="entry name" value="ACP-like"/>
    <property type="match status" value="1"/>
</dbReference>
<dbReference type="EMBL" id="JAJVDC020000092">
    <property type="protein sequence ID" value="KAL1625569.1"/>
    <property type="molecule type" value="Genomic_DNA"/>
</dbReference>
<evidence type="ECO:0000256" key="2">
    <source>
        <dbReference type="ARBA" id="ARBA00022553"/>
    </source>
</evidence>
<dbReference type="SMART" id="SM00823">
    <property type="entry name" value="PKS_PP"/>
    <property type="match status" value="1"/>
</dbReference>
<dbReference type="SUPFAM" id="SSF47336">
    <property type="entry name" value="ACP-like"/>
    <property type="match status" value="1"/>
</dbReference>
<keyword evidence="5" id="KW-1185">Reference proteome</keyword>
<dbReference type="Pfam" id="PF00550">
    <property type="entry name" value="PP-binding"/>
    <property type="match status" value="1"/>
</dbReference>
<dbReference type="SMART" id="SM00822">
    <property type="entry name" value="PKS_KR"/>
    <property type="match status" value="1"/>
</dbReference>
<dbReference type="InterPro" id="IPR009081">
    <property type="entry name" value="PP-bd_ACP"/>
</dbReference>
<reference evidence="4 5" key="1">
    <citation type="submission" date="2024-02" db="EMBL/GenBank/DDBJ databases">
        <title>De novo assembly and annotation of 12 fungi associated with fruit tree decline syndrome in Ontario, Canada.</title>
        <authorList>
            <person name="Sulman M."/>
            <person name="Ellouze W."/>
            <person name="Ilyukhin E."/>
        </authorList>
    </citation>
    <scope>NUCLEOTIDE SEQUENCE [LARGE SCALE GENOMIC DNA]</scope>
    <source>
        <strain evidence="4 5">M1-105</strain>
    </source>
</reference>
<evidence type="ECO:0000313" key="5">
    <source>
        <dbReference type="Proteomes" id="UP001521116"/>
    </source>
</evidence>
<keyword evidence="1" id="KW-0596">Phosphopantetheine</keyword>
<accession>A0ABR3SNF7</accession>
<dbReference type="InterPro" id="IPR057326">
    <property type="entry name" value="KR_dom"/>
</dbReference>
<dbReference type="InterPro" id="IPR050091">
    <property type="entry name" value="PKS_NRPS_Biosynth_Enz"/>
</dbReference>
<dbReference type="InterPro" id="IPR036736">
    <property type="entry name" value="ACP-like_sf"/>
</dbReference>
<dbReference type="PANTHER" id="PTHR43775:SF18">
    <property type="entry name" value="ENZYME, PUTATIVE (JCVI)-RELATED"/>
    <property type="match status" value="1"/>
</dbReference>
<feature type="domain" description="Carrier" evidence="3">
    <location>
        <begin position="122"/>
        <end position="198"/>
    </location>
</feature>
<evidence type="ECO:0000259" key="3">
    <source>
        <dbReference type="PROSITE" id="PS50075"/>
    </source>
</evidence>
<dbReference type="Proteomes" id="UP001521116">
    <property type="component" value="Unassembled WGS sequence"/>
</dbReference>
<dbReference type="Pfam" id="PF08659">
    <property type="entry name" value="KR"/>
    <property type="match status" value="1"/>
</dbReference>
<dbReference type="PROSITE" id="PS50075">
    <property type="entry name" value="CARRIER"/>
    <property type="match status" value="1"/>
</dbReference>
<dbReference type="Gene3D" id="3.40.50.720">
    <property type="entry name" value="NAD(P)-binding Rossmann-like Domain"/>
    <property type="match status" value="1"/>
</dbReference>
<sequence>MVLKDKTYETTSLEDYHTVISSKVRGTWNLHEASLQTAAPLDFFTLLSSISGLVGKKGQANYAAANTFLDAFSAYRNAQGLPANAVNLGVIEDVGYIFEQGGADKGLQEFFLLQRSGAEPSAVLRSAVEVVNGRFMKILALDEPLEPGKSLAAYGLDSLSAVEFRNWLRADVGAELTMLEITNASSLFGLCEKIIAKMSAR</sequence>
<proteinExistence type="predicted"/>
<name>A0ABR3SNF7_9PEZI</name>